<evidence type="ECO:0000313" key="1">
    <source>
        <dbReference type="EMBL" id="TGE21067.1"/>
    </source>
</evidence>
<keyword evidence="2" id="KW-1185">Reference proteome</keyword>
<name>A0A4Z0PTN8_9BACT</name>
<reference evidence="1 2" key="1">
    <citation type="submission" date="2019-04" db="EMBL/GenBank/DDBJ databases">
        <authorList>
            <person name="Feng G."/>
            <person name="Zhang J."/>
            <person name="Zhu H."/>
        </authorList>
    </citation>
    <scope>NUCLEOTIDE SEQUENCE [LARGE SCALE GENOMIC DNA]</scope>
    <source>
        <strain evidence="1 2">9PBR-1</strain>
    </source>
</reference>
<comment type="caution">
    <text evidence="1">The sequence shown here is derived from an EMBL/GenBank/DDBJ whole genome shotgun (WGS) entry which is preliminary data.</text>
</comment>
<proteinExistence type="predicted"/>
<evidence type="ECO:0000313" key="2">
    <source>
        <dbReference type="Proteomes" id="UP000298471"/>
    </source>
</evidence>
<organism evidence="1 2">
    <name type="scientific">Hymenobacter metallicola</name>
    <dbReference type="NCBI Taxonomy" id="2563114"/>
    <lineage>
        <taxon>Bacteria</taxon>
        <taxon>Pseudomonadati</taxon>
        <taxon>Bacteroidota</taxon>
        <taxon>Cytophagia</taxon>
        <taxon>Cytophagales</taxon>
        <taxon>Hymenobacteraceae</taxon>
        <taxon>Hymenobacter</taxon>
    </lineage>
</organism>
<dbReference type="EMBL" id="SRMB01000007">
    <property type="protein sequence ID" value="TGE21067.1"/>
    <property type="molecule type" value="Genomic_DNA"/>
</dbReference>
<accession>A0A4Z0PTN8</accession>
<dbReference type="RefSeq" id="WP_135398816.1">
    <property type="nucleotide sequence ID" value="NZ_SRMB01000007.1"/>
</dbReference>
<dbReference type="Proteomes" id="UP000298471">
    <property type="component" value="Unassembled WGS sequence"/>
</dbReference>
<protein>
    <submittedName>
        <fullName evidence="1">Uncharacterized protein</fullName>
    </submittedName>
</protein>
<sequence>MTKPSTALFTAEEKALLAFAEEVALISWGGVSNAVYQQATALPSAPSCRSKPALRLLIGGQGRG</sequence>
<dbReference type="AlphaFoldDB" id="A0A4Z0PTN8"/>
<gene>
    <name evidence="1" type="ORF">E5K02_23945</name>
</gene>